<gene>
    <name evidence="3" type="ORF">SAMN05445060_1353</name>
</gene>
<dbReference type="EMBL" id="FTNT01000003">
    <property type="protein sequence ID" value="SIR87922.1"/>
    <property type="molecule type" value="Genomic_DNA"/>
</dbReference>
<feature type="domain" description="Low molecular weight protein antigen 6 PH" evidence="2">
    <location>
        <begin position="84"/>
        <end position="154"/>
    </location>
</feature>
<feature type="transmembrane region" description="Helical" evidence="1">
    <location>
        <begin position="32"/>
        <end position="53"/>
    </location>
</feature>
<keyword evidence="1" id="KW-0472">Membrane</keyword>
<protein>
    <submittedName>
        <fullName evidence="3">PH domain-containing protein</fullName>
    </submittedName>
</protein>
<evidence type="ECO:0000313" key="3">
    <source>
        <dbReference type="EMBL" id="SIR87922.1"/>
    </source>
</evidence>
<organism evidence="3 4">
    <name type="scientific">Williamsia sterculiae</name>
    <dbReference type="NCBI Taxonomy" id="1344003"/>
    <lineage>
        <taxon>Bacteria</taxon>
        <taxon>Bacillati</taxon>
        <taxon>Actinomycetota</taxon>
        <taxon>Actinomycetes</taxon>
        <taxon>Mycobacteriales</taxon>
        <taxon>Nocardiaceae</taxon>
        <taxon>Williamsia</taxon>
    </lineage>
</organism>
<name>A0A1N7EID1_9NOCA</name>
<evidence type="ECO:0000256" key="1">
    <source>
        <dbReference type="SAM" id="Phobius"/>
    </source>
</evidence>
<proteinExistence type="predicted"/>
<dbReference type="Pfam" id="PF10756">
    <property type="entry name" value="bPH_6"/>
    <property type="match status" value="1"/>
</dbReference>
<evidence type="ECO:0000313" key="4">
    <source>
        <dbReference type="Proteomes" id="UP000186218"/>
    </source>
</evidence>
<dbReference type="OrthoDB" id="5191452at2"/>
<dbReference type="STRING" id="1344003.SAMN05445060_1353"/>
<evidence type="ECO:0000259" key="2">
    <source>
        <dbReference type="Pfam" id="PF10756"/>
    </source>
</evidence>
<keyword evidence="1" id="KW-0812">Transmembrane</keyword>
<accession>A0A1N7EID1</accession>
<keyword evidence="4" id="KW-1185">Reference proteome</keyword>
<dbReference type="Proteomes" id="UP000186218">
    <property type="component" value="Unassembled WGS sequence"/>
</dbReference>
<sequence>MALRARRSPSATAASAGDDWEMVYRGTRTPRYAMIVAALLVITHVTVGALLRMSNTGVDFRVTDQFGLALIGVVLAGAVLLLTRPRLRVGPAGVAVRNLTDERLFGWDVVGGLWFPQKGRCARLELPGDEYTPVLAIQANDGDLAVAAMDRFRELYQRYSTVG</sequence>
<reference evidence="3 4" key="1">
    <citation type="submission" date="2017-01" db="EMBL/GenBank/DDBJ databases">
        <authorList>
            <person name="Mah S.A."/>
            <person name="Swanson W.J."/>
            <person name="Moy G.W."/>
            <person name="Vacquier V.D."/>
        </authorList>
    </citation>
    <scope>NUCLEOTIDE SEQUENCE [LARGE SCALE GENOMIC DNA]</scope>
    <source>
        <strain evidence="3 4">CPCC 203464</strain>
    </source>
</reference>
<dbReference type="AlphaFoldDB" id="A0A1N7EID1"/>
<dbReference type="RefSeq" id="WP_076477782.1">
    <property type="nucleotide sequence ID" value="NZ_FTNT01000003.1"/>
</dbReference>
<feature type="transmembrane region" description="Helical" evidence="1">
    <location>
        <begin position="65"/>
        <end position="83"/>
    </location>
</feature>
<dbReference type="InterPro" id="IPR019692">
    <property type="entry name" value="CFP-6_PH"/>
</dbReference>
<keyword evidence="1" id="KW-1133">Transmembrane helix</keyword>